<keyword evidence="3" id="KW-1185">Reference proteome</keyword>
<organism evidence="2 3">
    <name type="scientific">Halorubrum aidingense JCM 13560</name>
    <dbReference type="NCBI Taxonomy" id="1230454"/>
    <lineage>
        <taxon>Archaea</taxon>
        <taxon>Methanobacteriati</taxon>
        <taxon>Methanobacteriota</taxon>
        <taxon>Stenosarchaea group</taxon>
        <taxon>Halobacteria</taxon>
        <taxon>Halobacteriales</taxon>
        <taxon>Haloferacaceae</taxon>
        <taxon>Halorubrum</taxon>
    </lineage>
</organism>
<protein>
    <submittedName>
        <fullName evidence="2">Uncharacterized protein</fullName>
    </submittedName>
</protein>
<evidence type="ECO:0000256" key="1">
    <source>
        <dbReference type="SAM" id="MobiDB-lite"/>
    </source>
</evidence>
<sequence length="204" mass="23286">MGKLSHNGEVVAEYSELEMVDEDLFQKVQSILSGQNRGTSSSDIPDFIGEAAQKYGIDFVMNLFESFKPFRCRQCDGDLERKGTKELWGVKFPKYECQSCEYQGPLVTEEELKKIHQTLPLRCPFCSATEDFETTHLREMGTKFDYAYNCKNCGLSFACDLGPDRIVRRFKYPNLGFELDEEDDDDEDDDDDDPQSAIGDFGDP</sequence>
<feature type="region of interest" description="Disordered" evidence="1">
    <location>
        <begin position="178"/>
        <end position="204"/>
    </location>
</feature>
<proteinExistence type="predicted"/>
<dbReference type="STRING" id="1230454.C461_11964"/>
<dbReference type="EMBL" id="AOJI01000027">
    <property type="protein sequence ID" value="EMA66349.1"/>
    <property type="molecule type" value="Genomic_DNA"/>
</dbReference>
<feature type="compositionally biased region" description="Acidic residues" evidence="1">
    <location>
        <begin position="178"/>
        <end position="194"/>
    </location>
</feature>
<evidence type="ECO:0000313" key="2">
    <source>
        <dbReference type="EMBL" id="EMA66349.1"/>
    </source>
</evidence>
<reference evidence="2 3" key="1">
    <citation type="journal article" date="2014" name="PLoS Genet.">
        <title>Phylogenetically driven sequencing of extremely halophilic archaea reveals strategies for static and dynamic osmo-response.</title>
        <authorList>
            <person name="Becker E.A."/>
            <person name="Seitzer P.M."/>
            <person name="Tritt A."/>
            <person name="Larsen D."/>
            <person name="Krusor M."/>
            <person name="Yao A.I."/>
            <person name="Wu D."/>
            <person name="Madern D."/>
            <person name="Eisen J.A."/>
            <person name="Darling A.E."/>
            <person name="Facciotti M.T."/>
        </authorList>
    </citation>
    <scope>NUCLEOTIDE SEQUENCE [LARGE SCALE GENOMIC DNA]</scope>
    <source>
        <strain evidence="2 3">JCM 13560</strain>
    </source>
</reference>
<comment type="caution">
    <text evidence="2">The sequence shown here is derived from an EMBL/GenBank/DDBJ whole genome shotgun (WGS) entry which is preliminary data.</text>
</comment>
<evidence type="ECO:0000313" key="3">
    <source>
        <dbReference type="Proteomes" id="UP000011575"/>
    </source>
</evidence>
<dbReference type="Proteomes" id="UP000011575">
    <property type="component" value="Unassembled WGS sequence"/>
</dbReference>
<gene>
    <name evidence="2" type="ORF">C461_11964</name>
</gene>
<dbReference type="PATRIC" id="fig|1230454.4.peg.2403"/>
<accession>M0P9V7</accession>
<dbReference type="AlphaFoldDB" id="M0P9V7"/>
<name>M0P9V7_9EURY</name>